<keyword evidence="3" id="KW-1185">Reference proteome</keyword>
<dbReference type="Proteomes" id="UP000559182">
    <property type="component" value="Unassembled WGS sequence"/>
</dbReference>
<accession>A0A839N6G5</accession>
<name>A0A839N6G5_9MICO</name>
<dbReference type="SUPFAM" id="SSF47336">
    <property type="entry name" value="ACP-like"/>
    <property type="match status" value="1"/>
</dbReference>
<evidence type="ECO:0000313" key="3">
    <source>
        <dbReference type="Proteomes" id="UP000559182"/>
    </source>
</evidence>
<protein>
    <submittedName>
        <fullName evidence="2">Acyl carrier protein</fullName>
    </submittedName>
</protein>
<proteinExistence type="predicted"/>
<feature type="domain" description="Carrier" evidence="1">
    <location>
        <begin position="12"/>
        <end position="88"/>
    </location>
</feature>
<dbReference type="InterPro" id="IPR009081">
    <property type="entry name" value="PP-bd_ACP"/>
</dbReference>
<comment type="caution">
    <text evidence="2">The sequence shown here is derived from an EMBL/GenBank/DDBJ whole genome shotgun (WGS) entry which is preliminary data.</text>
</comment>
<dbReference type="RefSeq" id="WP_183321674.1">
    <property type="nucleotide sequence ID" value="NZ_JACHVQ010000002.1"/>
</dbReference>
<reference evidence="2 3" key="1">
    <citation type="submission" date="2020-08" db="EMBL/GenBank/DDBJ databases">
        <title>Sequencing the genomes of 1000 actinobacteria strains.</title>
        <authorList>
            <person name="Klenk H.-P."/>
        </authorList>
    </citation>
    <scope>NUCLEOTIDE SEQUENCE [LARGE SCALE GENOMIC DNA]</scope>
    <source>
        <strain evidence="2 3">DSM 105369</strain>
    </source>
</reference>
<dbReference type="EMBL" id="JACHVQ010000002">
    <property type="protein sequence ID" value="MBB2893348.1"/>
    <property type="molecule type" value="Genomic_DNA"/>
</dbReference>
<dbReference type="Gene3D" id="1.10.1200.10">
    <property type="entry name" value="ACP-like"/>
    <property type="match status" value="1"/>
</dbReference>
<dbReference type="PROSITE" id="PS50075">
    <property type="entry name" value="CARRIER"/>
    <property type="match status" value="1"/>
</dbReference>
<sequence>MSHYIAVTNDKYSFESAIQEVVRAFAARKAVPLTASSHLEEDLGYTSLGFAELAFALEDLFDLEPVVPEVAVRLQTLSDITELLGEKIQDGSATAPTETAVREYIERYTVD</sequence>
<gene>
    <name evidence="2" type="ORF">FHU39_003366</name>
</gene>
<evidence type="ECO:0000313" key="2">
    <source>
        <dbReference type="EMBL" id="MBB2893348.1"/>
    </source>
</evidence>
<evidence type="ECO:0000259" key="1">
    <source>
        <dbReference type="PROSITE" id="PS50075"/>
    </source>
</evidence>
<organism evidence="2 3">
    <name type="scientific">Flexivirga oryzae</name>
    <dbReference type="NCBI Taxonomy" id="1794944"/>
    <lineage>
        <taxon>Bacteria</taxon>
        <taxon>Bacillati</taxon>
        <taxon>Actinomycetota</taxon>
        <taxon>Actinomycetes</taxon>
        <taxon>Micrococcales</taxon>
        <taxon>Dermacoccaceae</taxon>
        <taxon>Flexivirga</taxon>
    </lineage>
</organism>
<dbReference type="AlphaFoldDB" id="A0A839N6G5"/>
<dbReference type="Pfam" id="PF00550">
    <property type="entry name" value="PP-binding"/>
    <property type="match status" value="1"/>
</dbReference>
<dbReference type="InterPro" id="IPR036736">
    <property type="entry name" value="ACP-like_sf"/>
</dbReference>